<sequence>MTAPHESMCVCERPPRKEGGGVKLTKQNRMKAACVSNHTHALAVCSVRHPTPPRIQYNYKRTNESERNGHCIQTDYIGGGRYV</sequence>
<evidence type="ECO:0000313" key="2">
    <source>
        <dbReference type="Proteomes" id="UP000202022"/>
    </source>
</evidence>
<accession>R4TG14</accession>
<dbReference type="RefSeq" id="YP_008059498.1">
    <property type="nucleotide sequence ID" value="NC_021329.1"/>
</dbReference>
<dbReference type="Proteomes" id="UP000202022">
    <property type="component" value="Segment"/>
</dbReference>
<dbReference type="EMBL" id="KC292023">
    <property type="protein sequence ID" value="AGM11166.1"/>
    <property type="molecule type" value="Genomic_DNA"/>
</dbReference>
<dbReference type="GeneID" id="16194393"/>
<protein>
    <submittedName>
        <fullName evidence="1">Uncharacterized protein</fullName>
    </submittedName>
</protein>
<reference evidence="1 2" key="1">
    <citation type="submission" date="2012-12" db="EMBL/GenBank/DDBJ databases">
        <authorList>
            <person name="Sencilo A."/>
            <person name="Jacobs-Sera D."/>
            <person name="Russell D.A."/>
            <person name="Ko C."/>
            <person name="Atanasova N."/>
            <person name="Osterlund E."/>
            <person name="Oksanen H.M."/>
            <person name="Bamford D.H."/>
            <person name="Hatfull G.F."/>
            <person name="Roine E."/>
            <person name="Hendrix R.W."/>
        </authorList>
    </citation>
    <scope>NUCLEOTIDE SEQUENCE [LARGE SCALE GENOMIC DNA]</scope>
</reference>
<dbReference type="KEGG" id="vg:16194393"/>
<name>R4TG14_9CAUD</name>
<proteinExistence type="predicted"/>
<organism evidence="1 2">
    <name type="scientific">Halorubrum tailed virus 4</name>
    <dbReference type="NCBI Taxonomy" id="1273752"/>
    <lineage>
        <taxon>Viruses</taxon>
        <taxon>Duplodnaviria</taxon>
        <taxon>Heunggongvirae</taxon>
        <taxon>Uroviricota</taxon>
        <taxon>Caudoviricetes</taxon>
        <taxon>Kirjokansivirales</taxon>
        <taxon>Haloferuviridae</taxon>
        <taxon>Saldibavirus</taxon>
        <taxon>Saldibavirus natrii</taxon>
        <taxon>Saldibavirus HRTV4</taxon>
    </lineage>
</organism>
<gene>
    <name evidence="1" type="primary">9</name>
    <name evidence="1" type="ORF">HRTV4_9</name>
</gene>
<evidence type="ECO:0000313" key="1">
    <source>
        <dbReference type="EMBL" id="AGM11166.1"/>
    </source>
</evidence>
<keyword evidence="2" id="KW-1185">Reference proteome</keyword>